<evidence type="ECO:0000256" key="1">
    <source>
        <dbReference type="ARBA" id="ARBA00004651"/>
    </source>
</evidence>
<feature type="transmembrane region" description="Helical" evidence="9">
    <location>
        <begin position="93"/>
        <end position="115"/>
    </location>
</feature>
<keyword evidence="4 9" id="KW-1133">Transmembrane helix</keyword>
<evidence type="ECO:0000256" key="3">
    <source>
        <dbReference type="ARBA" id="ARBA00022692"/>
    </source>
</evidence>
<name>A0A1I7S393_BURXY</name>
<gene>
    <name evidence="11" type="ORF">BXYJ_LOCUS9282</name>
</gene>
<dbReference type="EMBL" id="CAJFDI010000004">
    <property type="protein sequence ID" value="CAD5226737.1"/>
    <property type="molecule type" value="Genomic_DNA"/>
</dbReference>
<dbReference type="InterPro" id="IPR017452">
    <property type="entry name" value="GPCR_Rhodpsn_7TM"/>
</dbReference>
<feature type="domain" description="G-protein coupled receptors family 1 profile" evidence="10">
    <location>
        <begin position="30"/>
        <end position="385"/>
    </location>
</feature>
<dbReference type="GO" id="GO:0007218">
    <property type="term" value="P:neuropeptide signaling pathway"/>
    <property type="evidence" value="ECO:0007669"/>
    <property type="project" value="TreeGrafter"/>
</dbReference>
<dbReference type="PANTHER" id="PTHR24230:SF120">
    <property type="entry name" value="G-PROTEIN COUPLED RECEPTOR DAF-38"/>
    <property type="match status" value="1"/>
</dbReference>
<dbReference type="Proteomes" id="UP000095284">
    <property type="component" value="Unplaced"/>
</dbReference>
<evidence type="ECO:0000256" key="7">
    <source>
        <dbReference type="ARBA" id="ARBA00023170"/>
    </source>
</evidence>
<dbReference type="Proteomes" id="UP000582659">
    <property type="component" value="Unassembled WGS sequence"/>
</dbReference>
<keyword evidence="6 9" id="KW-0472">Membrane</keyword>
<evidence type="ECO:0000313" key="12">
    <source>
        <dbReference type="EMBL" id="QIJ32633.1"/>
    </source>
</evidence>
<dbReference type="GO" id="GO:0008528">
    <property type="term" value="F:G protein-coupled peptide receptor activity"/>
    <property type="evidence" value="ECO:0007669"/>
    <property type="project" value="TreeGrafter"/>
</dbReference>
<accession>A0A1I7S393</accession>
<reference evidence="11" key="3">
    <citation type="submission" date="2020-09" db="EMBL/GenBank/DDBJ databases">
        <authorList>
            <person name="Kikuchi T."/>
        </authorList>
    </citation>
    <scope>NUCLEOTIDE SEQUENCE</scope>
    <source>
        <strain evidence="11">Ka4C1</strain>
    </source>
</reference>
<reference evidence="15" key="1">
    <citation type="submission" date="2016-11" db="UniProtKB">
        <authorList>
            <consortium name="WormBaseParasite"/>
        </authorList>
    </citation>
    <scope>IDENTIFICATION</scope>
</reference>
<evidence type="ECO:0000313" key="11">
    <source>
        <dbReference type="EMBL" id="CAD5226737.1"/>
    </source>
</evidence>
<dbReference type="SUPFAM" id="SSF81321">
    <property type="entry name" value="Family A G protein-coupled receptor-like"/>
    <property type="match status" value="1"/>
</dbReference>
<evidence type="ECO:0000256" key="4">
    <source>
        <dbReference type="ARBA" id="ARBA00022989"/>
    </source>
</evidence>
<feature type="transmembrane region" description="Helical" evidence="9">
    <location>
        <begin position="367"/>
        <end position="388"/>
    </location>
</feature>
<evidence type="ECO:0000313" key="14">
    <source>
        <dbReference type="Proteomes" id="UP000659654"/>
    </source>
</evidence>
<dbReference type="Proteomes" id="UP000659654">
    <property type="component" value="Unassembled WGS sequence"/>
</dbReference>
<dbReference type="AlphaFoldDB" id="A0A1I7S393"/>
<dbReference type="WBParaSite" id="BXY_0747400.1">
    <property type="protein sequence ID" value="BXY_0747400.1"/>
    <property type="gene ID" value="BXY_0747400"/>
</dbReference>
<evidence type="ECO:0000256" key="9">
    <source>
        <dbReference type="SAM" id="Phobius"/>
    </source>
</evidence>
<feature type="transmembrane region" description="Helical" evidence="9">
    <location>
        <begin position="136"/>
        <end position="157"/>
    </location>
</feature>
<dbReference type="PANTHER" id="PTHR24230">
    <property type="entry name" value="G-PROTEIN COUPLED RECEPTOR"/>
    <property type="match status" value="1"/>
</dbReference>
<sequence length="399" mass="45437">MSAFQMDGPPEPIASDYVELAILVILFIIGAPLNLAAYTQLAERPVCTRLDILKRHLNYSDLLVLFIYVPSRACWLLTYDWRGGDFLCKLVKFLHTFAFQISSNVIVVIAIDRLLTVISSSHHRPERAHKRTKLMLLTAWIAAFVISAPQFAVWRAYEAFKDKKWSQCMQIWEIFRAEAVLNNNTQINANELLREENVYVVLHMLLIFWIPAMIVLLSYVIVSCWVYWNSEPSLLIAHGRASADSRAGISYHTGMETLDTVVTKTTGVQFAANPKIVISDDTMKPLNEQRASAGSADTLRHNSSNMVITPAMRRSHSTFSAKVNRSRAIRVSFLLVAAYIICWLPYNALSLIQFVDSEIFSKHANKLYCLHGMMVFNSVVNPYLYGLFGKMCRHKRRHS</sequence>
<feature type="transmembrane region" description="Helical" evidence="9">
    <location>
        <begin position="20"/>
        <end position="41"/>
    </location>
</feature>
<feature type="transmembrane region" description="Helical" evidence="9">
    <location>
        <begin position="200"/>
        <end position="228"/>
    </location>
</feature>
<organism evidence="13 15">
    <name type="scientific">Bursaphelenchus xylophilus</name>
    <name type="common">Pinewood nematode worm</name>
    <name type="synonym">Aphelenchoides xylophilus</name>
    <dbReference type="NCBI Taxonomy" id="6326"/>
    <lineage>
        <taxon>Eukaryota</taxon>
        <taxon>Metazoa</taxon>
        <taxon>Ecdysozoa</taxon>
        <taxon>Nematoda</taxon>
        <taxon>Chromadorea</taxon>
        <taxon>Rhabditida</taxon>
        <taxon>Tylenchina</taxon>
        <taxon>Tylenchomorpha</taxon>
        <taxon>Aphelenchoidea</taxon>
        <taxon>Aphelenchoididae</taxon>
        <taxon>Bursaphelenchus</taxon>
    </lineage>
</organism>
<protein>
    <submittedName>
        <fullName evidence="11">(pine wood nematode) hypothetical protein</fullName>
    </submittedName>
    <submittedName>
        <fullName evidence="12">Daf-38</fullName>
    </submittedName>
    <submittedName>
        <fullName evidence="15">G_PROTEIN_RECEP_F1_2 domain-containing protein</fullName>
    </submittedName>
</protein>
<reference evidence="12" key="2">
    <citation type="submission" date="2019-07" db="EMBL/GenBank/DDBJ databases">
        <authorList>
            <person name="Zhao M."/>
            <person name="Zhao L."/>
            <person name="Sun J."/>
        </authorList>
    </citation>
    <scope>NUCLEOTIDE SEQUENCE</scope>
    <source>
        <tissue evidence="12">Whole body</tissue>
    </source>
</reference>
<keyword evidence="8" id="KW-0807">Transducer</keyword>
<evidence type="ECO:0000313" key="15">
    <source>
        <dbReference type="WBParaSite" id="BXY_0747400.1"/>
    </source>
</evidence>
<feature type="transmembrane region" description="Helical" evidence="9">
    <location>
        <begin position="62"/>
        <end position="81"/>
    </location>
</feature>
<evidence type="ECO:0000256" key="2">
    <source>
        <dbReference type="ARBA" id="ARBA00022475"/>
    </source>
</evidence>
<keyword evidence="2" id="KW-1003">Cell membrane</keyword>
<keyword evidence="3 9" id="KW-0812">Transmembrane</keyword>
<feature type="transmembrane region" description="Helical" evidence="9">
    <location>
        <begin position="331"/>
        <end position="355"/>
    </location>
</feature>
<dbReference type="EMBL" id="MN206775">
    <property type="protein sequence ID" value="QIJ32633.1"/>
    <property type="molecule type" value="mRNA"/>
</dbReference>
<keyword evidence="14" id="KW-1185">Reference proteome</keyword>
<keyword evidence="5" id="KW-0297">G-protein coupled receptor</keyword>
<evidence type="ECO:0000256" key="6">
    <source>
        <dbReference type="ARBA" id="ARBA00023136"/>
    </source>
</evidence>
<dbReference type="Pfam" id="PF00001">
    <property type="entry name" value="7tm_1"/>
    <property type="match status" value="1"/>
</dbReference>
<dbReference type="PRINTS" id="PR00237">
    <property type="entry name" value="GPCRRHODOPSN"/>
</dbReference>
<comment type="subcellular location">
    <subcellularLocation>
        <location evidence="1">Cell membrane</location>
        <topology evidence="1">Multi-pass membrane protein</topology>
    </subcellularLocation>
</comment>
<evidence type="ECO:0000256" key="8">
    <source>
        <dbReference type="ARBA" id="ARBA00023224"/>
    </source>
</evidence>
<evidence type="ECO:0000313" key="13">
    <source>
        <dbReference type="Proteomes" id="UP000095284"/>
    </source>
</evidence>
<dbReference type="InterPro" id="IPR000276">
    <property type="entry name" value="GPCR_Rhodpsn"/>
</dbReference>
<evidence type="ECO:0000259" key="10">
    <source>
        <dbReference type="PROSITE" id="PS50262"/>
    </source>
</evidence>
<dbReference type="eggNOG" id="KOG3656">
    <property type="taxonomic scope" value="Eukaryota"/>
</dbReference>
<proteinExistence type="evidence at transcript level"/>
<dbReference type="EMBL" id="CAJFCV020000004">
    <property type="protein sequence ID" value="CAG9116149.1"/>
    <property type="molecule type" value="Genomic_DNA"/>
</dbReference>
<keyword evidence="7" id="KW-0675">Receptor</keyword>
<dbReference type="OrthoDB" id="6435638at2759"/>
<dbReference type="PROSITE" id="PS50262">
    <property type="entry name" value="G_PROTEIN_RECEP_F1_2"/>
    <property type="match status" value="1"/>
</dbReference>
<dbReference type="GO" id="GO:0005886">
    <property type="term" value="C:plasma membrane"/>
    <property type="evidence" value="ECO:0007669"/>
    <property type="project" value="UniProtKB-SubCell"/>
</dbReference>
<dbReference type="Gene3D" id="1.20.1070.10">
    <property type="entry name" value="Rhodopsin 7-helix transmembrane proteins"/>
    <property type="match status" value="1"/>
</dbReference>
<evidence type="ECO:0000256" key="5">
    <source>
        <dbReference type="ARBA" id="ARBA00023040"/>
    </source>
</evidence>